<feature type="repeat" description="ANK" evidence="3">
    <location>
        <begin position="37"/>
        <end position="63"/>
    </location>
</feature>
<dbReference type="AlphaFoldDB" id="A0AAV5RG30"/>
<dbReference type="PANTHER" id="PTHR24198">
    <property type="entry name" value="ANKYRIN REPEAT AND PROTEIN KINASE DOMAIN-CONTAINING PROTEIN"/>
    <property type="match status" value="1"/>
</dbReference>
<dbReference type="PROSITE" id="PS50297">
    <property type="entry name" value="ANK_REP_REGION"/>
    <property type="match status" value="3"/>
</dbReference>
<keyword evidence="2 3" id="KW-0040">ANK repeat</keyword>
<keyword evidence="1" id="KW-0677">Repeat</keyword>
<dbReference type="PROSITE" id="PS50088">
    <property type="entry name" value="ANK_REPEAT"/>
    <property type="match status" value="3"/>
</dbReference>
<protein>
    <submittedName>
        <fullName evidence="5">Avo2 protein</fullName>
    </submittedName>
</protein>
<dbReference type="PANTHER" id="PTHR24198:SF165">
    <property type="entry name" value="ANKYRIN REPEAT-CONTAINING PROTEIN-RELATED"/>
    <property type="match status" value="1"/>
</dbReference>
<gene>
    <name evidence="5" type="ORF">DASB73_015240</name>
</gene>
<dbReference type="Pfam" id="PF13637">
    <property type="entry name" value="Ank_4"/>
    <property type="match status" value="1"/>
</dbReference>
<dbReference type="SUPFAM" id="SSF48403">
    <property type="entry name" value="Ankyrin repeat"/>
    <property type="match status" value="1"/>
</dbReference>
<dbReference type="InterPro" id="IPR002110">
    <property type="entry name" value="Ankyrin_rpt"/>
</dbReference>
<evidence type="ECO:0000256" key="3">
    <source>
        <dbReference type="PROSITE-ProRule" id="PRU00023"/>
    </source>
</evidence>
<dbReference type="InterPro" id="IPR036770">
    <property type="entry name" value="Ankyrin_rpt-contain_sf"/>
</dbReference>
<dbReference type="PRINTS" id="PR01415">
    <property type="entry name" value="ANKYRIN"/>
</dbReference>
<evidence type="ECO:0000256" key="2">
    <source>
        <dbReference type="ARBA" id="ARBA00023043"/>
    </source>
</evidence>
<comment type="caution">
    <text evidence="5">The sequence shown here is derived from an EMBL/GenBank/DDBJ whole genome shotgun (WGS) entry which is preliminary data.</text>
</comment>
<organism evidence="5 6">
    <name type="scientific">Starmerella bacillaris</name>
    <name type="common">Yeast</name>
    <name type="synonym">Candida zemplinina</name>
    <dbReference type="NCBI Taxonomy" id="1247836"/>
    <lineage>
        <taxon>Eukaryota</taxon>
        <taxon>Fungi</taxon>
        <taxon>Dikarya</taxon>
        <taxon>Ascomycota</taxon>
        <taxon>Saccharomycotina</taxon>
        <taxon>Dipodascomycetes</taxon>
        <taxon>Dipodascales</taxon>
        <taxon>Trichomonascaceae</taxon>
        <taxon>Starmerella</taxon>
    </lineage>
</organism>
<accession>A0AAV5RG30</accession>
<evidence type="ECO:0000256" key="4">
    <source>
        <dbReference type="SAM" id="MobiDB-lite"/>
    </source>
</evidence>
<feature type="region of interest" description="Disordered" evidence="4">
    <location>
        <begin position="203"/>
        <end position="223"/>
    </location>
</feature>
<dbReference type="Pfam" id="PF12796">
    <property type="entry name" value="Ank_2"/>
    <property type="match status" value="2"/>
</dbReference>
<keyword evidence="6" id="KW-1185">Reference proteome</keyword>
<reference evidence="5 6" key="1">
    <citation type="journal article" date="2023" name="Elife">
        <title>Identification of key yeast species and microbe-microbe interactions impacting larval growth of Drosophila in the wild.</title>
        <authorList>
            <person name="Mure A."/>
            <person name="Sugiura Y."/>
            <person name="Maeda R."/>
            <person name="Honda K."/>
            <person name="Sakurai N."/>
            <person name="Takahashi Y."/>
            <person name="Watada M."/>
            <person name="Katoh T."/>
            <person name="Gotoh A."/>
            <person name="Gotoh Y."/>
            <person name="Taniguchi I."/>
            <person name="Nakamura K."/>
            <person name="Hayashi T."/>
            <person name="Katayama T."/>
            <person name="Uemura T."/>
            <person name="Hattori Y."/>
        </authorList>
    </citation>
    <scope>NUCLEOTIDE SEQUENCE [LARGE SCALE GENOMIC DNA]</scope>
    <source>
        <strain evidence="5 6">SB-73</strain>
    </source>
</reference>
<dbReference type="Proteomes" id="UP001362899">
    <property type="component" value="Unassembled WGS sequence"/>
</dbReference>
<dbReference type="SMART" id="SM00248">
    <property type="entry name" value="ANK"/>
    <property type="match status" value="4"/>
</dbReference>
<feature type="repeat" description="ANK" evidence="3">
    <location>
        <begin position="139"/>
        <end position="171"/>
    </location>
</feature>
<dbReference type="EMBL" id="BTGC01000003">
    <property type="protein sequence ID" value="GMM50566.1"/>
    <property type="molecule type" value="Genomic_DNA"/>
</dbReference>
<evidence type="ECO:0000313" key="6">
    <source>
        <dbReference type="Proteomes" id="UP001362899"/>
    </source>
</evidence>
<evidence type="ECO:0000313" key="5">
    <source>
        <dbReference type="EMBL" id="GMM50566.1"/>
    </source>
</evidence>
<dbReference type="Gene3D" id="1.25.40.20">
    <property type="entry name" value="Ankyrin repeat-containing domain"/>
    <property type="match status" value="2"/>
</dbReference>
<sequence>METSDRLRQAIIDGRVQTVELIIERHPKLLKNTDTNNGWTSLHYAAFHGQYEICKLLINKGHDKLEVSLSHDRSTALHLAALRNRERSLHYLAQHLERSIDWKNEDHETALMVSVAHGNDPCVNLLLDFGADIELGDESGTRPLHVAAARGHVKTLRTLIDRGADANKPNFQGWTPADYSATVQVQTYLHTLINDIKRNHNSATPIATSPVGSPPRTSSEQLT</sequence>
<feature type="repeat" description="ANK" evidence="3">
    <location>
        <begin position="106"/>
        <end position="138"/>
    </location>
</feature>
<proteinExistence type="predicted"/>
<name>A0AAV5RG30_STABA</name>
<evidence type="ECO:0000256" key="1">
    <source>
        <dbReference type="ARBA" id="ARBA00022737"/>
    </source>
</evidence>